<evidence type="ECO:0000313" key="3">
    <source>
        <dbReference type="Proteomes" id="UP000244940"/>
    </source>
</evidence>
<sequence>MTTGELLIWGGAGVTLLGVVGLVACVIWVLRLRRQGLDDAALRRGLQKGVMANMAALFVSVIGLMMVIMGIAFA</sequence>
<reference evidence="2 3" key="1">
    <citation type="submission" date="2018-05" db="EMBL/GenBank/DDBJ databases">
        <title>Pararhodobacter marina sp. nov., isolated from deep-sea water of the Indian Ocean.</title>
        <authorList>
            <person name="Lai Q.Sr."/>
            <person name="Liu X."/>
            <person name="Shao Z."/>
        </authorList>
    </citation>
    <scope>NUCLEOTIDE SEQUENCE [LARGE SCALE GENOMIC DNA]</scope>
    <source>
        <strain evidence="2 3">CIC4N-9</strain>
    </source>
</reference>
<evidence type="ECO:0000313" key="2">
    <source>
        <dbReference type="EMBL" id="PWE30992.1"/>
    </source>
</evidence>
<dbReference type="Proteomes" id="UP000244940">
    <property type="component" value="Unassembled WGS sequence"/>
</dbReference>
<comment type="caution">
    <text evidence="2">The sequence shown here is derived from an EMBL/GenBank/DDBJ whole genome shotgun (WGS) entry which is preliminary data.</text>
</comment>
<keyword evidence="3" id="KW-1185">Reference proteome</keyword>
<keyword evidence="1" id="KW-1133">Transmembrane helix</keyword>
<feature type="transmembrane region" description="Helical" evidence="1">
    <location>
        <begin position="6"/>
        <end position="30"/>
    </location>
</feature>
<name>A0A2U2CGL8_9RHOB</name>
<gene>
    <name evidence="2" type="ORF">C4N9_04375</name>
</gene>
<proteinExistence type="predicted"/>
<keyword evidence="1" id="KW-0472">Membrane</keyword>
<dbReference type="EMBL" id="QEYD01000002">
    <property type="protein sequence ID" value="PWE30992.1"/>
    <property type="molecule type" value="Genomic_DNA"/>
</dbReference>
<protein>
    <submittedName>
        <fullName evidence="2">Uncharacterized protein</fullName>
    </submittedName>
</protein>
<dbReference type="OrthoDB" id="7875737at2"/>
<accession>A0A2U2CGL8</accession>
<feature type="transmembrane region" description="Helical" evidence="1">
    <location>
        <begin position="50"/>
        <end position="73"/>
    </location>
</feature>
<evidence type="ECO:0000256" key="1">
    <source>
        <dbReference type="SAM" id="Phobius"/>
    </source>
</evidence>
<organism evidence="2 3">
    <name type="scientific">Pararhodobacter marinus</name>
    <dbReference type="NCBI Taxonomy" id="2184063"/>
    <lineage>
        <taxon>Bacteria</taxon>
        <taxon>Pseudomonadati</taxon>
        <taxon>Pseudomonadota</taxon>
        <taxon>Alphaproteobacteria</taxon>
        <taxon>Rhodobacterales</taxon>
        <taxon>Paracoccaceae</taxon>
        <taxon>Pararhodobacter</taxon>
    </lineage>
</organism>
<dbReference type="RefSeq" id="WP_109532070.1">
    <property type="nucleotide sequence ID" value="NZ_CAXPUO010000037.1"/>
</dbReference>
<keyword evidence="1" id="KW-0812">Transmembrane</keyword>
<dbReference type="GeneID" id="94364117"/>
<dbReference type="AlphaFoldDB" id="A0A2U2CGL8"/>